<dbReference type="RefSeq" id="WP_036601038.1">
    <property type="nucleotide sequence ID" value="NZ_FODH01000003.1"/>
</dbReference>
<dbReference type="STRING" id="1333845.SAMN04487895_103118"/>
<gene>
    <name evidence="1" type="ORF">SAMN04487895_103118</name>
</gene>
<dbReference type="Proteomes" id="UP000198809">
    <property type="component" value="Unassembled WGS sequence"/>
</dbReference>
<evidence type="ECO:0008006" key="3">
    <source>
        <dbReference type="Google" id="ProtNLM"/>
    </source>
</evidence>
<dbReference type="AlphaFoldDB" id="A0A1H8JRW4"/>
<evidence type="ECO:0000313" key="1">
    <source>
        <dbReference type="EMBL" id="SEN83076.1"/>
    </source>
</evidence>
<accession>A0A1H8JRW4</accession>
<proteinExistence type="predicted"/>
<sequence>MCNESQLSQTCRCGGEMTIHMHTLIYKAKVKIASVPVFMCRTCFQYVPHPAVKRDLSLVLQELGSDPKRNSFSFAERNEWASVLNDTLNTFKGGDYDLEQAVQQAMSARIDLLLDLFRIASKAADSEWMGEIESRLLKLICHTASKVS</sequence>
<evidence type="ECO:0000313" key="2">
    <source>
        <dbReference type="Proteomes" id="UP000198809"/>
    </source>
</evidence>
<dbReference type="OrthoDB" id="2974439at2"/>
<organism evidence="1 2">
    <name type="scientific">Paenibacillus sophorae</name>
    <dbReference type="NCBI Taxonomy" id="1333845"/>
    <lineage>
        <taxon>Bacteria</taxon>
        <taxon>Bacillati</taxon>
        <taxon>Bacillota</taxon>
        <taxon>Bacilli</taxon>
        <taxon>Bacillales</taxon>
        <taxon>Paenibacillaceae</taxon>
        <taxon>Paenibacillus</taxon>
    </lineage>
</organism>
<name>A0A1H8JRW4_9BACL</name>
<reference evidence="1 2" key="1">
    <citation type="submission" date="2016-10" db="EMBL/GenBank/DDBJ databases">
        <authorList>
            <person name="de Groot N.N."/>
        </authorList>
    </citation>
    <scope>NUCLEOTIDE SEQUENCE [LARGE SCALE GENOMIC DNA]</scope>
    <source>
        <strain evidence="1 2">CGMCC 1.10238</strain>
    </source>
</reference>
<protein>
    <recommendedName>
        <fullName evidence="3">YgiT-type zinc finger domain-containing protein</fullName>
    </recommendedName>
</protein>
<dbReference type="EMBL" id="FODH01000003">
    <property type="protein sequence ID" value="SEN83076.1"/>
    <property type="molecule type" value="Genomic_DNA"/>
</dbReference>